<proteinExistence type="predicted"/>
<evidence type="ECO:0000256" key="2">
    <source>
        <dbReference type="SAM" id="Phobius"/>
    </source>
</evidence>
<feature type="transmembrane region" description="Helical" evidence="2">
    <location>
        <begin position="449"/>
        <end position="475"/>
    </location>
</feature>
<feature type="transmembrane region" description="Helical" evidence="2">
    <location>
        <begin position="481"/>
        <end position="497"/>
    </location>
</feature>
<feature type="transmembrane region" description="Helical" evidence="2">
    <location>
        <begin position="290"/>
        <end position="311"/>
    </location>
</feature>
<feature type="transmembrane region" description="Helical" evidence="2">
    <location>
        <begin position="238"/>
        <end position="259"/>
    </location>
</feature>
<accession>A0A6B0TA14</accession>
<keyword evidence="2" id="KW-0812">Transmembrane</keyword>
<feature type="region of interest" description="Disordered" evidence="1">
    <location>
        <begin position="146"/>
        <end position="231"/>
    </location>
</feature>
<dbReference type="RefSeq" id="WP_368278331.1">
    <property type="nucleotide sequence ID" value="NZ_WUUT01000004.1"/>
</dbReference>
<keyword evidence="2" id="KW-1133">Transmembrane helix</keyword>
<reference evidence="3 4" key="1">
    <citation type="submission" date="2019-12" db="EMBL/GenBank/DDBJ databases">
        <title>Isolation and characterization of three novel carbon monoxide-oxidizing members of Halobacteria from salione crusts and soils.</title>
        <authorList>
            <person name="Myers M.R."/>
            <person name="King G.M."/>
        </authorList>
    </citation>
    <scope>NUCLEOTIDE SEQUENCE [LARGE SCALE GENOMIC DNA]</scope>
    <source>
        <strain evidence="3 4">WSH3</strain>
    </source>
</reference>
<organism evidence="3 4">
    <name type="scientific">Halovenus carboxidivorans</name>
    <dbReference type="NCBI Taxonomy" id="2692199"/>
    <lineage>
        <taxon>Archaea</taxon>
        <taxon>Methanobacteriati</taxon>
        <taxon>Methanobacteriota</taxon>
        <taxon>Stenosarchaea group</taxon>
        <taxon>Halobacteria</taxon>
        <taxon>Halobacteriales</taxon>
        <taxon>Haloarculaceae</taxon>
        <taxon>Halovenus</taxon>
    </lineage>
</organism>
<evidence type="ECO:0000313" key="4">
    <source>
        <dbReference type="Proteomes" id="UP000466535"/>
    </source>
</evidence>
<feature type="transmembrane region" description="Helical" evidence="2">
    <location>
        <begin position="397"/>
        <end position="420"/>
    </location>
</feature>
<protein>
    <submittedName>
        <fullName evidence="3">ABC transporter permease subunit</fullName>
    </submittedName>
</protein>
<feature type="transmembrane region" description="Helical" evidence="2">
    <location>
        <begin position="562"/>
        <end position="582"/>
    </location>
</feature>
<comment type="caution">
    <text evidence="3">The sequence shown here is derived from an EMBL/GenBank/DDBJ whole genome shotgun (WGS) entry which is preliminary data.</text>
</comment>
<feature type="compositionally biased region" description="Gly residues" evidence="1">
    <location>
        <begin position="185"/>
        <end position="207"/>
    </location>
</feature>
<gene>
    <name evidence="3" type="ORF">GRX03_10780</name>
</gene>
<feature type="transmembrane region" description="Helical" evidence="2">
    <location>
        <begin position="348"/>
        <end position="369"/>
    </location>
</feature>
<evidence type="ECO:0000313" key="3">
    <source>
        <dbReference type="EMBL" id="MXR52081.1"/>
    </source>
</evidence>
<keyword evidence="4" id="KW-1185">Reference proteome</keyword>
<dbReference type="AlphaFoldDB" id="A0A6B0TA14"/>
<feature type="transmembrane region" description="Helical" evidence="2">
    <location>
        <begin position="594"/>
        <end position="616"/>
    </location>
</feature>
<feature type="transmembrane region" description="Helical" evidence="2">
    <location>
        <begin position="21"/>
        <end position="44"/>
    </location>
</feature>
<keyword evidence="2" id="KW-0472">Membrane</keyword>
<feature type="compositionally biased region" description="Low complexity" evidence="1">
    <location>
        <begin position="155"/>
        <end position="166"/>
    </location>
</feature>
<dbReference type="Proteomes" id="UP000466535">
    <property type="component" value="Unassembled WGS sequence"/>
</dbReference>
<evidence type="ECO:0000256" key="1">
    <source>
        <dbReference type="SAM" id="MobiDB-lite"/>
    </source>
</evidence>
<feature type="transmembrane region" description="Helical" evidence="2">
    <location>
        <begin position="517"/>
        <end position="542"/>
    </location>
</feature>
<feature type="transmembrane region" description="Helical" evidence="2">
    <location>
        <begin position="317"/>
        <end position="341"/>
    </location>
</feature>
<dbReference type="PANTHER" id="PTHR43471">
    <property type="entry name" value="ABC TRANSPORTER PERMEASE"/>
    <property type="match status" value="1"/>
</dbReference>
<sequence>MNPRKLLRIARWEVQKNAGGLDRRTVAITVAVIVLFGAVSPLIASGGAGLEEDIYRVSVDEDSQYYGVAADDPKFRIVDGGEQALRDGEIELLIDGSAIRIADTRKGSAAFSEFRDSIQAYNNEQLAMESNQTAAFPIQVTVEFREQSAPGRDNGSSTGGETTDGSDGTDGGTTDGSDGSDGDGTDSGTGDGTDGGTSGGTDGGDGTSDGSAVGSATPPLGDDEISGSPADINPPFPFQSLVLAFVFVIPLNFLIQAYGSTMLSERLNRRGELLLVSPVSRLDIIGGKTLPYFAGAIAVEGVIAAALYYIAQGGFGGAISLFAITPIVLLFLSATFLGAMFARSFKELTFITVTITVVLTSYAFVPAIFTDSGPVALISPLTLVVRELQGEALSLSAVAFSTLPPFLTAGLFFGLGSGLYREEDLFDQRSITGKVLDALAVPISRPYHVGIMTIVLIPFVFVSQLLAIALVFPIARGSPEIGQVLILIVVAVVEEFAKSLHIYAAHSHNTFERTRRVAVVLGIASGIGFFLGEKIALLGQLVGLSELDLARQALQGGNVPEGPVVVLFLFAPLALHVVTATISSVGALGKRRRYLAAVAAAIVVHLVYNLTVVNVVA</sequence>
<dbReference type="EMBL" id="WUUT01000004">
    <property type="protein sequence ID" value="MXR52081.1"/>
    <property type="molecule type" value="Genomic_DNA"/>
</dbReference>
<name>A0A6B0TA14_9EURY</name>